<keyword evidence="3" id="KW-0479">Metal-binding</keyword>
<dbReference type="AlphaFoldDB" id="A0A2U2N9M1"/>
<feature type="binding site" evidence="3">
    <location>
        <position position="64"/>
    </location>
    <ligand>
        <name>Mg(2+)</name>
        <dbReference type="ChEBI" id="CHEBI:18420"/>
    </ligand>
</feature>
<evidence type="ECO:0000256" key="6">
    <source>
        <dbReference type="SAM" id="SignalP"/>
    </source>
</evidence>
<feature type="region of interest" description="Disordered" evidence="5">
    <location>
        <begin position="202"/>
        <end position="228"/>
    </location>
</feature>
<dbReference type="SUPFAM" id="SSF53649">
    <property type="entry name" value="Alkaline phosphatase-like"/>
    <property type="match status" value="1"/>
</dbReference>
<accession>A0A2U2N9M1</accession>
<dbReference type="Gene3D" id="3.40.720.10">
    <property type="entry name" value="Alkaline Phosphatase, subunit A"/>
    <property type="match status" value="1"/>
</dbReference>
<feature type="binding site" evidence="3">
    <location>
        <position position="195"/>
    </location>
    <ligand>
        <name>Mg(2+)</name>
        <dbReference type="ChEBI" id="CHEBI:18420"/>
    </ligand>
</feature>
<feature type="active site" description="Phosphoserine intermediate" evidence="2">
    <location>
        <position position="142"/>
    </location>
</feature>
<dbReference type="PANTHER" id="PTHR11596">
    <property type="entry name" value="ALKALINE PHOSPHATASE"/>
    <property type="match status" value="1"/>
</dbReference>
<evidence type="ECO:0000256" key="3">
    <source>
        <dbReference type="PIRSR" id="PIRSR601952-2"/>
    </source>
</evidence>
<feature type="binding site" evidence="3">
    <location>
        <position position="433"/>
    </location>
    <ligand>
        <name>Zn(2+)</name>
        <dbReference type="ChEBI" id="CHEBI:29105"/>
        <label>2</label>
    </ligand>
</feature>
<feature type="binding site" evidence="3">
    <location>
        <position position="64"/>
    </location>
    <ligand>
        <name>Zn(2+)</name>
        <dbReference type="ChEBI" id="CHEBI:29105"/>
        <label>2</label>
    </ligand>
</feature>
<feature type="disulfide bond" evidence="4">
    <location>
        <begin position="208"/>
        <end position="238"/>
    </location>
</feature>
<feature type="compositionally biased region" description="Basic and acidic residues" evidence="5">
    <location>
        <begin position="479"/>
        <end position="489"/>
    </location>
</feature>
<keyword evidence="6" id="KW-0732">Signal</keyword>
<dbReference type="OrthoDB" id="9794455at2"/>
<dbReference type="CDD" id="cd16012">
    <property type="entry name" value="ALP"/>
    <property type="match status" value="1"/>
</dbReference>
<dbReference type="Pfam" id="PF00395">
    <property type="entry name" value="SLH"/>
    <property type="match status" value="1"/>
</dbReference>
<feature type="signal peptide" evidence="6">
    <location>
        <begin position="1"/>
        <end position="29"/>
    </location>
</feature>
<evidence type="ECO:0000256" key="1">
    <source>
        <dbReference type="ARBA" id="ARBA00022553"/>
    </source>
</evidence>
<feature type="binding site" evidence="3">
    <location>
        <position position="193"/>
    </location>
    <ligand>
        <name>Mg(2+)</name>
        <dbReference type="ChEBI" id="CHEBI:18420"/>
    </ligand>
</feature>
<feature type="domain" description="SLH" evidence="7">
    <location>
        <begin position="643"/>
        <end position="710"/>
    </location>
</feature>
<dbReference type="InterPro" id="IPR001952">
    <property type="entry name" value="Alkaline_phosphatase"/>
</dbReference>
<feature type="domain" description="SLH" evidence="7">
    <location>
        <begin position="711"/>
        <end position="778"/>
    </location>
</feature>
<dbReference type="PROSITE" id="PS51272">
    <property type="entry name" value="SLH"/>
    <property type="match status" value="2"/>
</dbReference>
<feature type="compositionally biased region" description="Basic and acidic residues" evidence="5">
    <location>
        <begin position="215"/>
        <end position="228"/>
    </location>
</feature>
<feature type="binding site" evidence="3">
    <location>
        <position position="387"/>
    </location>
    <ligand>
        <name>Mg(2+)</name>
        <dbReference type="ChEBI" id="CHEBI:18420"/>
    </ligand>
</feature>
<keyword evidence="4" id="KW-1015">Disulfide bond</keyword>
<reference evidence="8 9" key="1">
    <citation type="journal article" date="2018" name="Int. J. Syst. Evol. Microbiol.">
        <title>Bifidobacterium callitrichidarum sp. nov. from the faeces of the emperor tamarin (Saguinus imperator).</title>
        <authorList>
            <person name="Modesto M."/>
            <person name="Michelini S."/>
            <person name="Sansosti M.C."/>
            <person name="De Filippo C."/>
            <person name="Cavalieri D."/>
            <person name="Qvirist L."/>
            <person name="Andlid T."/>
            <person name="Spiezio C."/>
            <person name="Sandri C."/>
            <person name="Pascarelli S."/>
            <person name="Sgorbati B."/>
            <person name="Mattarelli P."/>
        </authorList>
    </citation>
    <scope>NUCLEOTIDE SEQUENCE [LARGE SCALE GENOMIC DNA]</scope>
    <source>
        <strain evidence="8 9">TRI 5</strain>
    </source>
</reference>
<dbReference type="EMBL" id="QFFM01000011">
    <property type="protein sequence ID" value="PWG65906.1"/>
    <property type="molecule type" value="Genomic_DNA"/>
</dbReference>
<evidence type="ECO:0000313" key="9">
    <source>
        <dbReference type="Proteomes" id="UP000245876"/>
    </source>
</evidence>
<comment type="cofactor">
    <cofactor evidence="3">
        <name>Mg(2+)</name>
        <dbReference type="ChEBI" id="CHEBI:18420"/>
    </cofactor>
    <text evidence="3">Binds 1 Mg(2+) ion.</text>
</comment>
<keyword evidence="3" id="KW-0862">Zinc</keyword>
<feature type="binding site" evidence="3">
    <location>
        <position position="396"/>
    </location>
    <ligand>
        <name>Zn(2+)</name>
        <dbReference type="ChEBI" id="CHEBI:29105"/>
        <label>2</label>
    </ligand>
</feature>
<feature type="binding site" evidence="3">
    <location>
        <position position="498"/>
    </location>
    <ligand>
        <name>Zn(2+)</name>
        <dbReference type="ChEBI" id="CHEBI:29105"/>
        <label>2</label>
    </ligand>
</feature>
<dbReference type="GO" id="GO:0004035">
    <property type="term" value="F:alkaline phosphatase activity"/>
    <property type="evidence" value="ECO:0007669"/>
    <property type="project" value="TreeGrafter"/>
</dbReference>
<evidence type="ECO:0000256" key="5">
    <source>
        <dbReference type="SAM" id="MobiDB-lite"/>
    </source>
</evidence>
<keyword evidence="3" id="KW-0460">Magnesium</keyword>
<evidence type="ECO:0000259" key="7">
    <source>
        <dbReference type="PROSITE" id="PS51272"/>
    </source>
</evidence>
<feature type="binding site" evidence="3">
    <location>
        <position position="434"/>
    </location>
    <ligand>
        <name>Zn(2+)</name>
        <dbReference type="ChEBI" id="CHEBI:29105"/>
        <label>1</label>
    </ligand>
</feature>
<gene>
    <name evidence="8" type="ORF">DF196_06055</name>
</gene>
<comment type="cofactor">
    <cofactor evidence="3">
        <name>Zn(2+)</name>
        <dbReference type="ChEBI" id="CHEBI:29105"/>
    </cofactor>
    <text evidence="3">Binds 2 Zn(2+) ions.</text>
</comment>
<evidence type="ECO:0000256" key="2">
    <source>
        <dbReference type="PIRSR" id="PIRSR601952-1"/>
    </source>
</evidence>
<dbReference type="GO" id="GO:0046872">
    <property type="term" value="F:metal ion binding"/>
    <property type="evidence" value="ECO:0007669"/>
    <property type="project" value="UniProtKB-KW"/>
</dbReference>
<dbReference type="SMART" id="SM00098">
    <property type="entry name" value="alkPPc"/>
    <property type="match status" value="1"/>
</dbReference>
<dbReference type="Pfam" id="PF00245">
    <property type="entry name" value="Alk_phosphatase"/>
    <property type="match status" value="1"/>
</dbReference>
<dbReference type="InterPro" id="IPR001119">
    <property type="entry name" value="SLH_dom"/>
</dbReference>
<evidence type="ECO:0000256" key="4">
    <source>
        <dbReference type="PIRSR" id="PIRSR601952-3"/>
    </source>
</evidence>
<proteinExistence type="predicted"/>
<protein>
    <submittedName>
        <fullName evidence="8">Alkaline phosphatase</fullName>
    </submittedName>
</protein>
<dbReference type="NCBIfam" id="NF007810">
    <property type="entry name" value="PRK10518.1"/>
    <property type="match status" value="1"/>
</dbReference>
<dbReference type="PANTHER" id="PTHR11596:SF5">
    <property type="entry name" value="ALKALINE PHOSPHATASE"/>
    <property type="match status" value="1"/>
</dbReference>
<name>A0A2U2N9M1_9BIFI</name>
<dbReference type="Proteomes" id="UP000245876">
    <property type="component" value="Unassembled WGS sequence"/>
</dbReference>
<feature type="chain" id="PRO_5015520969" evidence="6">
    <location>
        <begin position="30"/>
        <end position="832"/>
    </location>
</feature>
<organism evidence="8 9">
    <name type="scientific">Bifidobacterium callitrichidarum</name>
    <dbReference type="NCBI Taxonomy" id="2052941"/>
    <lineage>
        <taxon>Bacteria</taxon>
        <taxon>Bacillati</taxon>
        <taxon>Actinomycetota</taxon>
        <taxon>Actinomycetes</taxon>
        <taxon>Bifidobacteriales</taxon>
        <taxon>Bifidobacteriaceae</taxon>
        <taxon>Bifidobacterium</taxon>
    </lineage>
</organism>
<evidence type="ECO:0000313" key="8">
    <source>
        <dbReference type="EMBL" id="PWG65906.1"/>
    </source>
</evidence>
<comment type="caution">
    <text evidence="8">The sequence shown here is derived from an EMBL/GenBank/DDBJ whole genome shotgun (WGS) entry which is preliminary data.</text>
</comment>
<feature type="region of interest" description="Disordered" evidence="5">
    <location>
        <begin position="471"/>
        <end position="497"/>
    </location>
</feature>
<feature type="binding site" evidence="3">
    <location>
        <position position="392"/>
    </location>
    <ligand>
        <name>Zn(2+)</name>
        <dbReference type="ChEBI" id="CHEBI:29105"/>
        <label>2</label>
    </ligand>
</feature>
<sequence>MEKSNGFKAVVAALAAVATLASVAGTAYAADGKDVSALSVHGGAQRIAAVGSRNAKNVILFIGDGMGDSEITVARNYLHGLNGKFEGIDRLGQPTQGVETGVGQYTTFSLGNSSNDSLMAKDKNGKLAGSRTAGVLTPVTDSSASGSSWATGTKTYNNAVDIDVKGNPQLNLIELAKAAGKATGNVTTAEIQDATPAVLESHSSERACYGPQGKWDGKTDTNKDGKLDAADGNQAKNCLADQLKVNGGIGSISEQLLDTRADVTIGGGAKYFNQLGLDGKTLWDQAAARGFQTVKSGDVNGFKSLSSADQTKPVLALLGDGNLPTEFNPSVATKQDPAKDANPTTCSVNPKWLGNSGASLADFTNKAIDLLQNNKNGQQNGYFLQVEGASIDKQDHNGNACGQIGETDDLDKAISAALAKVDLSNTLVIVTADHAHTSQIVESQPIYALSTVLKNRDGSKTVISYGTSEDDLYGNGKDTSADVEGKADPSKAQGNMSHTGTQLRIAASGPNASRVDGLTDQTDNFYTIGNALGLATSTDAQKQLSNNAQVATASKDGKIVAQATGFNGDAVLAYQLTNASGKIVDQSVSSTPLSGVRVQTAGTTEIELKNAKEGDKLTITGRQSGKTVTVTVDKTSTTPTNPSAGPFADVNEQTPHYEDILWTYENKISEGYTDPVSGVRTYAPAANVNRQDYAAFLYRVAGSPDYAPASADNKFADVNEQTPHYKEILWAAKNGYINGYTAADGTVTFDGAANIQRQDAMLMLWRVAGKPAPTAQDTFTDASLAGTDFQDALKWAKASKISTGTDGVFGVGTNIIRQDMAAFLHRYATLKK</sequence>
<dbReference type="InterPro" id="IPR017850">
    <property type="entry name" value="Alkaline_phosphatase_core_sf"/>
</dbReference>
<keyword evidence="9" id="KW-1185">Reference proteome</keyword>
<keyword evidence="1" id="KW-0597">Phosphoprotein</keyword>